<evidence type="ECO:0000313" key="2">
    <source>
        <dbReference type="Proteomes" id="UP000006757"/>
    </source>
</evidence>
<dbReference type="Proteomes" id="UP000006757">
    <property type="component" value="Unassembled WGS sequence"/>
</dbReference>
<proteinExistence type="predicted"/>
<organism evidence="1 2">
    <name type="scientific">Trichosporon asahii var. asahii (strain CBS 8904)</name>
    <name type="common">Yeast</name>
    <dbReference type="NCBI Taxonomy" id="1220162"/>
    <lineage>
        <taxon>Eukaryota</taxon>
        <taxon>Fungi</taxon>
        <taxon>Dikarya</taxon>
        <taxon>Basidiomycota</taxon>
        <taxon>Agaricomycotina</taxon>
        <taxon>Tremellomycetes</taxon>
        <taxon>Trichosporonales</taxon>
        <taxon>Trichosporonaceae</taxon>
        <taxon>Trichosporon</taxon>
    </lineage>
</organism>
<dbReference type="EMBL" id="AMBO01000405">
    <property type="protein sequence ID" value="EKC97671.1"/>
    <property type="molecule type" value="Genomic_DNA"/>
</dbReference>
<sequence>MEEEFGQKLPRNSDNIPTIWWSRSSSTDSVITISVLAFLRYTVVCYDPASSLLDSSGTVFLMCPGASSCRGPTLAAHTIHQSRFNVGWATPWPTTPTEFNPAIVNARVELRILNFGIGSSRFSALNMCFETALPMVMALRDPLGAHGLCLDFAGELTLHLPEQYTFNGVENIERPLLNAELGLELDVRQGKLRVGKNCLNALAVDIDGWDDGQFERHVGDDFVAAEALLSLGVDGVEDSLSWLVSALHVARHWKPAFYLQDLWPRHS</sequence>
<dbReference type="InParanoid" id="K1VF39"/>
<dbReference type="HOGENOM" id="CLU_091101_0_0_1"/>
<dbReference type="AlphaFoldDB" id="K1VF39"/>
<name>K1VF39_TRIAC</name>
<keyword evidence="2" id="KW-1185">Reference proteome</keyword>
<gene>
    <name evidence="1" type="ORF">A1Q2_08052</name>
</gene>
<reference evidence="1 2" key="1">
    <citation type="journal article" date="2012" name="Eukaryot. Cell">
        <title>Genome sequence of the Trichosporon asahii environmental strain CBS 8904.</title>
        <authorList>
            <person name="Yang R.Y."/>
            <person name="Li H.T."/>
            <person name="Zhu H."/>
            <person name="Zhou G.P."/>
            <person name="Wang M."/>
            <person name="Wang L."/>
        </authorList>
    </citation>
    <scope>NUCLEOTIDE SEQUENCE [LARGE SCALE GENOMIC DNA]</scope>
    <source>
        <strain evidence="1 2">CBS 8904</strain>
    </source>
</reference>
<protein>
    <submittedName>
        <fullName evidence="1">Uncharacterized protein</fullName>
    </submittedName>
</protein>
<accession>K1VF39</accession>
<comment type="caution">
    <text evidence="1">The sequence shown here is derived from an EMBL/GenBank/DDBJ whole genome shotgun (WGS) entry which is preliminary data.</text>
</comment>
<evidence type="ECO:0000313" key="1">
    <source>
        <dbReference type="EMBL" id="EKC97671.1"/>
    </source>
</evidence>